<evidence type="ECO:0000313" key="1">
    <source>
        <dbReference type="EMBL" id="SEM30631.1"/>
    </source>
</evidence>
<organism evidence="1 2">
    <name type="scientific">Streptacidiphilus jiangxiensis</name>
    <dbReference type="NCBI Taxonomy" id="235985"/>
    <lineage>
        <taxon>Bacteria</taxon>
        <taxon>Bacillati</taxon>
        <taxon>Actinomycetota</taxon>
        <taxon>Actinomycetes</taxon>
        <taxon>Kitasatosporales</taxon>
        <taxon>Streptomycetaceae</taxon>
        <taxon>Streptacidiphilus</taxon>
    </lineage>
</organism>
<accession>A0A1H7XA85</accession>
<protein>
    <submittedName>
        <fullName evidence="1">Uncharacterized protein</fullName>
    </submittedName>
</protein>
<proteinExistence type="predicted"/>
<dbReference type="RefSeq" id="WP_042458171.1">
    <property type="nucleotide sequence ID" value="NZ_BBPN01000051.1"/>
</dbReference>
<evidence type="ECO:0000313" key="2">
    <source>
        <dbReference type="Proteomes" id="UP000183015"/>
    </source>
</evidence>
<name>A0A1H7XA85_STRJI</name>
<dbReference type="eggNOG" id="COG0124">
    <property type="taxonomic scope" value="Bacteria"/>
</dbReference>
<sequence>MRPAHLVPPLFAGFCDDAALFPPGNAPVADAVPMHRAHRAAWYAPLVGPFLVGADRIAEVGAAAEETGGADLPLDVSLVVRSGPAGLAAALDETAKWPGLHLVGVELGPDADGSMAEAAARGCAALDRELPGQHIHAAVELRRDAGGATGLGLALDVLAGSPYRAKYRTGGLESQAFPGAEELAAFITGCASRELGFKCTAGLHHAVRHTDPATGFTHHGFLNILLATHFAVQGADAVAVAEVLADHGADGLAAVAADLTDEQVERARRAFTAYGTCSLLEPLEDLTDLGLLPPA</sequence>
<dbReference type="STRING" id="235985.SAMN05414137_12362"/>
<keyword evidence="2" id="KW-1185">Reference proteome</keyword>
<dbReference type="Proteomes" id="UP000183015">
    <property type="component" value="Unassembled WGS sequence"/>
</dbReference>
<dbReference type="AlphaFoldDB" id="A0A1H7XA85"/>
<reference evidence="2" key="1">
    <citation type="submission" date="2016-10" db="EMBL/GenBank/DDBJ databases">
        <authorList>
            <person name="Varghese N."/>
        </authorList>
    </citation>
    <scope>NUCLEOTIDE SEQUENCE [LARGE SCALE GENOMIC DNA]</scope>
    <source>
        <strain evidence="2">DSM 45096 / BCRC 16803 / CGMCC 4.1857 / CIP 109030 / JCM 12277 / KCTC 19219 / NBRC 100920 / 33214</strain>
    </source>
</reference>
<dbReference type="EMBL" id="FOAZ01000023">
    <property type="protein sequence ID" value="SEM30631.1"/>
    <property type="molecule type" value="Genomic_DNA"/>
</dbReference>
<gene>
    <name evidence="1" type="ORF">SAMN05414137_12362</name>
</gene>